<organism evidence="1">
    <name type="scientific">viral metagenome</name>
    <dbReference type="NCBI Taxonomy" id="1070528"/>
    <lineage>
        <taxon>unclassified sequences</taxon>
        <taxon>metagenomes</taxon>
        <taxon>organismal metagenomes</taxon>
    </lineage>
</organism>
<evidence type="ECO:0000313" key="1">
    <source>
        <dbReference type="EMBL" id="QHS78190.1"/>
    </source>
</evidence>
<sequence length="102" mass="12049">MNYTLEKILETTEYVIYVRNGDLNYTHWSFEPSRNEEKLLESFKFFSLAEHLLLNINPNMEEILKSTTPFQINDEPSGSRELKGTIFLVPSVIHFYLTQLFI</sequence>
<dbReference type="EMBL" id="MN740595">
    <property type="protein sequence ID" value="QHS78190.1"/>
    <property type="molecule type" value="Genomic_DNA"/>
</dbReference>
<name>A0A6C0AFH2_9ZZZZ</name>
<protein>
    <submittedName>
        <fullName evidence="1">Uncharacterized protein</fullName>
    </submittedName>
</protein>
<reference evidence="1" key="1">
    <citation type="journal article" date="2020" name="Nature">
        <title>Giant virus diversity and host interactions through global metagenomics.</title>
        <authorList>
            <person name="Schulz F."/>
            <person name="Roux S."/>
            <person name="Paez-Espino D."/>
            <person name="Jungbluth S."/>
            <person name="Walsh D.A."/>
            <person name="Denef V.J."/>
            <person name="McMahon K.D."/>
            <person name="Konstantinidis K.T."/>
            <person name="Eloe-Fadrosh E.A."/>
            <person name="Kyrpides N.C."/>
            <person name="Woyke T."/>
        </authorList>
    </citation>
    <scope>NUCLEOTIDE SEQUENCE</scope>
    <source>
        <strain evidence="1">GVMAG-S-1021933-23</strain>
    </source>
</reference>
<accession>A0A6C0AFH2</accession>
<dbReference type="AlphaFoldDB" id="A0A6C0AFH2"/>
<proteinExistence type="predicted"/>